<dbReference type="OrthoDB" id="8607307at2"/>
<dbReference type="PROSITE" id="PS00330">
    <property type="entry name" value="HEMOLYSIN_CALCIUM"/>
    <property type="match status" value="4"/>
</dbReference>
<keyword evidence="2" id="KW-0964">Secreted</keyword>
<dbReference type="GO" id="GO:0005509">
    <property type="term" value="F:calcium ion binding"/>
    <property type="evidence" value="ECO:0007669"/>
    <property type="project" value="InterPro"/>
</dbReference>
<dbReference type="GO" id="GO:0005576">
    <property type="term" value="C:extracellular region"/>
    <property type="evidence" value="ECO:0007669"/>
    <property type="project" value="UniProtKB-SubCell"/>
</dbReference>
<dbReference type="InterPro" id="IPR050557">
    <property type="entry name" value="RTX_toxin/Mannuronan_C5-epim"/>
</dbReference>
<evidence type="ECO:0000256" key="1">
    <source>
        <dbReference type="ARBA" id="ARBA00004613"/>
    </source>
</evidence>
<proteinExistence type="predicted"/>
<protein>
    <submittedName>
        <fullName evidence="3">Hemolysin type calcium-binding protein</fullName>
    </submittedName>
</protein>
<comment type="caution">
    <text evidence="3">The sequence shown here is derived from an EMBL/GenBank/DDBJ whole genome shotgun (WGS) entry which is preliminary data.</text>
</comment>
<dbReference type="EMBL" id="QJKI01000007">
    <property type="protein sequence ID" value="PXX79260.1"/>
    <property type="molecule type" value="Genomic_DNA"/>
</dbReference>
<dbReference type="PRINTS" id="PR00313">
    <property type="entry name" value="CABNDNGRPT"/>
</dbReference>
<reference evidence="3 4" key="1">
    <citation type="submission" date="2018-05" db="EMBL/GenBank/DDBJ databases">
        <title>Genomic Encyclopedia of Type Strains, Phase IV (KMG-IV): sequencing the most valuable type-strain genomes for metagenomic binning, comparative biology and taxonomic classification.</title>
        <authorList>
            <person name="Goeker M."/>
        </authorList>
    </citation>
    <scope>NUCLEOTIDE SEQUENCE [LARGE SCALE GENOMIC DNA]</scope>
    <source>
        <strain evidence="3 4">DSM 29661</strain>
    </source>
</reference>
<dbReference type="PANTHER" id="PTHR38340">
    <property type="entry name" value="S-LAYER PROTEIN"/>
    <property type="match status" value="1"/>
</dbReference>
<evidence type="ECO:0000313" key="3">
    <source>
        <dbReference type="EMBL" id="PXX79260.1"/>
    </source>
</evidence>
<dbReference type="PANTHER" id="PTHR38340:SF1">
    <property type="entry name" value="S-LAYER PROTEIN"/>
    <property type="match status" value="1"/>
</dbReference>
<dbReference type="Proteomes" id="UP000247555">
    <property type="component" value="Unassembled WGS sequence"/>
</dbReference>
<dbReference type="InterPro" id="IPR018511">
    <property type="entry name" value="Hemolysin-typ_Ca-bd_CS"/>
</dbReference>
<dbReference type="AlphaFoldDB" id="A0A318KNQ5"/>
<sequence>MAIKEYADTRVYTMTPDADILYLFGGQTLSNNGVYLYGGSGVGNDKDNVMYGTGNIYLEGNGLPGNYTDGLTGGAGNDRLFGYLGNDVLSGGDGNDRLDGGGGGDWLDGGAGNDTIIAGNGDNIEWVYYASNPGGVWISPGIAQVKGQYSFDRIYGGEGDDLIYSDGYDEIYGGVGNDRIVLPAGESAFIRAYGDEGNDRFIVSGYTDAYLYGGDGTDTVVVRPPAGAQGQVFNMSRTATDIERLVVRSTEGVKIIGRATDDQITGGMGNDTIISNGGKDRLAGNDGDDELQVNGLGRTNLFGGAGADTFYFGDGLMGNLAQGADDAVVIQDFEDGVDKIRVSYDMPDTTSQLTLQGITVGSTITKIANTGQSFGALYKQAKAVHGTAGGMSLAYFEYNGNTYVVKDNSVFDTVPELSFKLVGVHDFSMSDFIISSY</sequence>
<dbReference type="InterPro" id="IPR001343">
    <property type="entry name" value="Hemolysn_Ca-bd"/>
</dbReference>
<gene>
    <name evidence="3" type="ORF">DFR34_1079</name>
</gene>
<dbReference type="RefSeq" id="WP_158281758.1">
    <property type="nucleotide sequence ID" value="NZ_QJKI01000007.1"/>
</dbReference>
<organism evidence="3 4">
    <name type="scientific">Rivihabitans pingtungensis</name>
    <dbReference type="NCBI Taxonomy" id="1054498"/>
    <lineage>
        <taxon>Bacteria</taxon>
        <taxon>Pseudomonadati</taxon>
        <taxon>Pseudomonadota</taxon>
        <taxon>Betaproteobacteria</taxon>
        <taxon>Neisseriales</taxon>
        <taxon>Aquaspirillaceae</taxon>
        <taxon>Rivihabitans</taxon>
    </lineage>
</organism>
<accession>A0A318KNQ5</accession>
<dbReference type="Pfam" id="PF00353">
    <property type="entry name" value="HemolysinCabind"/>
    <property type="match status" value="4"/>
</dbReference>
<dbReference type="SUPFAM" id="SSF51120">
    <property type="entry name" value="beta-Roll"/>
    <property type="match status" value="2"/>
</dbReference>
<evidence type="ECO:0000313" key="4">
    <source>
        <dbReference type="Proteomes" id="UP000247555"/>
    </source>
</evidence>
<dbReference type="Gene3D" id="2.150.10.10">
    <property type="entry name" value="Serralysin-like metalloprotease, C-terminal"/>
    <property type="match status" value="2"/>
</dbReference>
<dbReference type="InterPro" id="IPR011049">
    <property type="entry name" value="Serralysin-like_metalloprot_C"/>
</dbReference>
<name>A0A318KNQ5_9NEIS</name>
<comment type="subcellular location">
    <subcellularLocation>
        <location evidence="1">Secreted</location>
    </subcellularLocation>
</comment>
<keyword evidence="4" id="KW-1185">Reference proteome</keyword>
<evidence type="ECO:0000256" key="2">
    <source>
        <dbReference type="ARBA" id="ARBA00022525"/>
    </source>
</evidence>